<evidence type="ECO:0000313" key="2">
    <source>
        <dbReference type="Proteomes" id="UP000799118"/>
    </source>
</evidence>
<sequence>MPDSVLSRRSTLDILSFSHWAAHSGECFLSAYTLEFGLIIVLTQSRSDYSPSFGQGQQCSAVKSSGVAIVDNGPGATFFDAPFILIPMESSLICPADCGKSFKSQKGLGSHLTQASSCLWYRSYQKSVPLETTIDQDDLGNVDELMRRDDEGDPDMSGEEAGEMLQELEEENNPFHFVPLVDIPALGVAGPGPATQARRDRLADRQLGGKVRELDDGDLSMFEVEHQTGGAVIRMDDSLHARWRIVHNLPRDDVPMDGSSTGPVNVYAPFASEMDWRVAEWVVKDNIGHNSFDRLLQIPGVVEKLGLSYHNIRALHKTVDSIRPKAGDWKVRRLRFKDRPDEEFILRHRNAIDVVKSLWGDPSLAKHLVYRPKSVFHDAEKKKRAYSEMWTGKWWQYTQDKLPKGATLAPLIIATDKTQLTQFSGSKQAYPVYLTLGNIPRSLRRKPTQQACVLLAYLPVEKLNKDGLAKREASGRYQRLFHDAMRHIVSPLVGAGKDGVEMASADGAIRSVHPILASYVADFPEQCMVTCCKYGTCPKCRVDADHLSDGTPSLRRTNAWTLQVMRDARESSSSTAQYFKACMDKEVSGYTYRPFWDQLPFCDIHFAITPMFFTNSTKQILSKEELDRRIRCLPPSYGVRHFKNGISALSQISGIERKNMGRILLGCLVGAENMPPRAITAVRAILDFIYLAQYTIHDNDTLSYMDVALKTWHKYKDSFIQTGVHGDLNIPKFHSLQHYIEAIRFLGTTDNYNTEMFERLHIDFAKKGWRASNKRDEFPQMTRWLSRQENINSFDRELSWVLEQQSLLKNTSDPLPLSKPRILLPKVPTSPNKSISSIQTSHRVPCFSQHLKAYLEMLKPNSTRADVLYASSQPLPFHQLDIFHTFKFSRDILEEGGPEQKDVVKASPIGGGRFDTVVVLTADTAESVGLAGTRIGHVKVIFQLPTRLKLIGTHKTPAPLYWPTAPLAYIEWYTAPTLTVQQQKVHNMATVHKSPPQADGCLLWSIIPLTNIRQSCMLSPNFSSSSTYSQSSWTTSNILDSAPSFFVNNWTSVYTYKTIYQE</sequence>
<dbReference type="AlphaFoldDB" id="A0A6A4GCE6"/>
<dbReference type="Proteomes" id="UP000799118">
    <property type="component" value="Unassembled WGS sequence"/>
</dbReference>
<gene>
    <name evidence="1" type="ORF">BT96DRAFT_1009518</name>
</gene>
<evidence type="ECO:0000313" key="1">
    <source>
        <dbReference type="EMBL" id="KAE9383209.1"/>
    </source>
</evidence>
<dbReference type="EMBL" id="ML770635">
    <property type="protein sequence ID" value="KAE9383209.1"/>
    <property type="molecule type" value="Genomic_DNA"/>
</dbReference>
<name>A0A6A4GCE6_9AGAR</name>
<dbReference type="InterPro" id="IPR041078">
    <property type="entry name" value="Plavaka"/>
</dbReference>
<organism evidence="1 2">
    <name type="scientific">Gymnopus androsaceus JB14</name>
    <dbReference type="NCBI Taxonomy" id="1447944"/>
    <lineage>
        <taxon>Eukaryota</taxon>
        <taxon>Fungi</taxon>
        <taxon>Dikarya</taxon>
        <taxon>Basidiomycota</taxon>
        <taxon>Agaricomycotina</taxon>
        <taxon>Agaricomycetes</taxon>
        <taxon>Agaricomycetidae</taxon>
        <taxon>Agaricales</taxon>
        <taxon>Marasmiineae</taxon>
        <taxon>Omphalotaceae</taxon>
        <taxon>Gymnopus</taxon>
    </lineage>
</organism>
<protein>
    <recommendedName>
        <fullName evidence="3">C2H2-type domain-containing protein</fullName>
    </recommendedName>
</protein>
<dbReference type="Pfam" id="PF18759">
    <property type="entry name" value="Plavaka"/>
    <property type="match status" value="1"/>
</dbReference>
<evidence type="ECO:0008006" key="3">
    <source>
        <dbReference type="Google" id="ProtNLM"/>
    </source>
</evidence>
<dbReference type="OrthoDB" id="2576233at2759"/>
<proteinExistence type="predicted"/>
<keyword evidence="2" id="KW-1185">Reference proteome</keyword>
<accession>A0A6A4GCE6</accession>
<reference evidence="1" key="1">
    <citation type="journal article" date="2019" name="Environ. Microbiol.">
        <title>Fungal ecological strategies reflected in gene transcription - a case study of two litter decomposers.</title>
        <authorList>
            <person name="Barbi F."/>
            <person name="Kohler A."/>
            <person name="Barry K."/>
            <person name="Baskaran P."/>
            <person name="Daum C."/>
            <person name="Fauchery L."/>
            <person name="Ihrmark K."/>
            <person name="Kuo A."/>
            <person name="LaButti K."/>
            <person name="Lipzen A."/>
            <person name="Morin E."/>
            <person name="Grigoriev I.V."/>
            <person name="Henrissat B."/>
            <person name="Lindahl B."/>
            <person name="Martin F."/>
        </authorList>
    </citation>
    <scope>NUCLEOTIDE SEQUENCE</scope>
    <source>
        <strain evidence="1">JB14</strain>
    </source>
</reference>